<sequence>MSLPSPGPEHQGPPYSEAELVQRMESLTTGLEEIAERYSEHIALGWEDPEVFGAGHFVFTPWNSHMYRFAIEERYADTDWEDPDRVPTSWTWVSELRVRGISGDLPWMAISGGEVAPGDYAELLQEAEIWAKGTSALLAREQALDPDEITFRGREAEGPGRTLQT</sequence>
<dbReference type="eggNOG" id="ENOG50322Z8">
    <property type="taxonomic scope" value="Bacteria"/>
</dbReference>
<proteinExistence type="predicted"/>
<name>A0A1H0Z2G7_9MICO</name>
<dbReference type="STRING" id="1079994.SAMN04488565_1388"/>
<dbReference type="OrthoDB" id="4988747at2"/>
<protein>
    <submittedName>
        <fullName evidence="1">Uncharacterized protein</fullName>
    </submittedName>
</protein>
<organism evidence="1 2">
    <name type="scientific">Leucobacter chromiiresistens</name>
    <dbReference type="NCBI Taxonomy" id="1079994"/>
    <lineage>
        <taxon>Bacteria</taxon>
        <taxon>Bacillati</taxon>
        <taxon>Actinomycetota</taxon>
        <taxon>Actinomycetes</taxon>
        <taxon>Micrococcales</taxon>
        <taxon>Microbacteriaceae</taxon>
        <taxon>Leucobacter</taxon>
    </lineage>
</organism>
<dbReference type="RefSeq" id="WP_143026014.1">
    <property type="nucleotide sequence ID" value="NZ_FNKB01000001.1"/>
</dbReference>
<evidence type="ECO:0000313" key="2">
    <source>
        <dbReference type="Proteomes" id="UP000182690"/>
    </source>
</evidence>
<gene>
    <name evidence="1" type="ORF">SAMN04488565_1388</name>
</gene>
<reference evidence="1 2" key="1">
    <citation type="submission" date="2016-10" db="EMBL/GenBank/DDBJ databases">
        <authorList>
            <person name="de Groot N.N."/>
        </authorList>
    </citation>
    <scope>NUCLEOTIDE SEQUENCE [LARGE SCALE GENOMIC DNA]</scope>
    <source>
        <strain evidence="1 2">DSM 22788</strain>
    </source>
</reference>
<dbReference type="EMBL" id="FNKB01000001">
    <property type="protein sequence ID" value="SDQ21584.1"/>
    <property type="molecule type" value="Genomic_DNA"/>
</dbReference>
<dbReference type="AlphaFoldDB" id="A0A1H0Z2G7"/>
<dbReference type="Proteomes" id="UP000182690">
    <property type="component" value="Unassembled WGS sequence"/>
</dbReference>
<evidence type="ECO:0000313" key="1">
    <source>
        <dbReference type="EMBL" id="SDQ21584.1"/>
    </source>
</evidence>
<accession>A0A1H0Z2G7</accession>